<keyword evidence="1" id="KW-0732">Signal</keyword>
<accession>A0AA49GBN7</accession>
<dbReference type="KEGG" id="msaa:QYS49_16430"/>
<evidence type="ECO:0000313" key="4">
    <source>
        <dbReference type="Proteomes" id="UP001230496"/>
    </source>
</evidence>
<evidence type="ECO:0000313" key="3">
    <source>
        <dbReference type="EMBL" id="WKK73535.2"/>
    </source>
</evidence>
<evidence type="ECO:0000259" key="2">
    <source>
        <dbReference type="Pfam" id="PF13648"/>
    </source>
</evidence>
<protein>
    <submittedName>
        <fullName evidence="3">Lipocalin family protein</fullName>
    </submittedName>
</protein>
<dbReference type="InterPro" id="IPR024311">
    <property type="entry name" value="Lipocalin-like"/>
</dbReference>
<feature type="signal peptide" evidence="1">
    <location>
        <begin position="1"/>
        <end position="22"/>
    </location>
</feature>
<organism evidence="3 4">
    <name type="scientific">Marivirga salinarum</name>
    <dbReference type="NCBI Taxonomy" id="3059078"/>
    <lineage>
        <taxon>Bacteria</taxon>
        <taxon>Pseudomonadati</taxon>
        <taxon>Bacteroidota</taxon>
        <taxon>Cytophagia</taxon>
        <taxon>Cytophagales</taxon>
        <taxon>Marivirgaceae</taxon>
        <taxon>Marivirga</taxon>
    </lineage>
</organism>
<dbReference type="Pfam" id="PF13648">
    <property type="entry name" value="Lipocalin_4"/>
    <property type="match status" value="1"/>
</dbReference>
<name>A0AA49GBN7_9BACT</name>
<feature type="domain" description="Lipocalin-like" evidence="2">
    <location>
        <begin position="32"/>
        <end position="136"/>
    </location>
</feature>
<evidence type="ECO:0000256" key="1">
    <source>
        <dbReference type="SAM" id="SignalP"/>
    </source>
</evidence>
<sequence length="166" mass="17889">MKNLRFLLILAIGAFMFQSCNDDETAKEGDVEGKWDVTGLAFDITINGESLSSFYSDADQADSFESSIEALYGASFEGASIEFKSDGSYSSTDTDGSNDTGTWSLNSDGTLLTMDGGTPNEFSFDIITSTKNSLVIGYSESNSTQDLNQDGSNDELKISFDITMSK</sequence>
<keyword evidence="4" id="KW-1185">Reference proteome</keyword>
<dbReference type="PROSITE" id="PS51257">
    <property type="entry name" value="PROKAR_LIPOPROTEIN"/>
    <property type="match status" value="1"/>
</dbReference>
<proteinExistence type="predicted"/>
<feature type="chain" id="PRO_5041416812" evidence="1">
    <location>
        <begin position="23"/>
        <end position="166"/>
    </location>
</feature>
<dbReference type="EMBL" id="CP129971">
    <property type="protein sequence ID" value="WKK73535.2"/>
    <property type="molecule type" value="Genomic_DNA"/>
</dbReference>
<dbReference type="RefSeq" id="WP_308348554.1">
    <property type="nucleotide sequence ID" value="NZ_CP129971.1"/>
</dbReference>
<dbReference type="AlphaFoldDB" id="A0AA49GBN7"/>
<dbReference type="Proteomes" id="UP001230496">
    <property type="component" value="Chromosome"/>
</dbReference>
<reference evidence="3 4" key="1">
    <citation type="submission" date="2023-08" db="EMBL/GenBank/DDBJ databases">
        <title>Comparative genomics and taxonomic characterization of three novel marine species of genus Marivirga.</title>
        <authorList>
            <person name="Muhammad N."/>
            <person name="Kim S.-G."/>
        </authorList>
    </citation>
    <scope>NUCLEOTIDE SEQUENCE [LARGE SCALE GENOMIC DNA]</scope>
    <source>
        <strain evidence="3 4">BDSF4-3</strain>
    </source>
</reference>
<gene>
    <name evidence="3" type="ORF">QYS49_16430</name>
</gene>